<proteinExistence type="predicted"/>
<evidence type="ECO:0000313" key="3">
    <source>
        <dbReference type="EMBL" id="CBJ48692.1"/>
    </source>
</evidence>
<keyword evidence="2" id="KW-0732">Signal</keyword>
<dbReference type="AlphaFoldDB" id="D7G1W6"/>
<protein>
    <submittedName>
        <fullName evidence="3">Uncharacterized protein</fullName>
    </submittedName>
</protein>
<dbReference type="Proteomes" id="UP000002630">
    <property type="component" value="Linkage Group LG18"/>
</dbReference>
<name>D7G1W6_ECTSI</name>
<reference evidence="3 4" key="1">
    <citation type="journal article" date="2010" name="Nature">
        <title>The Ectocarpus genome and the independent evolution of multicellularity in brown algae.</title>
        <authorList>
            <person name="Cock J.M."/>
            <person name="Sterck L."/>
            <person name="Rouze P."/>
            <person name="Scornet D."/>
            <person name="Allen A.E."/>
            <person name="Amoutzias G."/>
            <person name="Anthouard V."/>
            <person name="Artiguenave F."/>
            <person name="Aury J.M."/>
            <person name="Badger J.H."/>
            <person name="Beszteri B."/>
            <person name="Billiau K."/>
            <person name="Bonnet E."/>
            <person name="Bothwell J.H."/>
            <person name="Bowler C."/>
            <person name="Boyen C."/>
            <person name="Brownlee C."/>
            <person name="Carrano C.J."/>
            <person name="Charrier B."/>
            <person name="Cho G.Y."/>
            <person name="Coelho S.M."/>
            <person name="Collen J."/>
            <person name="Corre E."/>
            <person name="Da Silva C."/>
            <person name="Delage L."/>
            <person name="Delaroque N."/>
            <person name="Dittami S.M."/>
            <person name="Doulbeau S."/>
            <person name="Elias M."/>
            <person name="Farnham G."/>
            <person name="Gachon C.M."/>
            <person name="Gschloessl B."/>
            <person name="Heesch S."/>
            <person name="Jabbari K."/>
            <person name="Jubin C."/>
            <person name="Kawai H."/>
            <person name="Kimura K."/>
            <person name="Kloareg B."/>
            <person name="Kupper F.C."/>
            <person name="Lang D."/>
            <person name="Le Bail A."/>
            <person name="Leblanc C."/>
            <person name="Lerouge P."/>
            <person name="Lohr M."/>
            <person name="Lopez P.J."/>
            <person name="Martens C."/>
            <person name="Maumus F."/>
            <person name="Michel G."/>
            <person name="Miranda-Saavedra D."/>
            <person name="Morales J."/>
            <person name="Moreau H."/>
            <person name="Motomura T."/>
            <person name="Nagasato C."/>
            <person name="Napoli C.A."/>
            <person name="Nelson D.R."/>
            <person name="Nyvall-Collen P."/>
            <person name="Peters A.F."/>
            <person name="Pommier C."/>
            <person name="Potin P."/>
            <person name="Poulain J."/>
            <person name="Quesneville H."/>
            <person name="Read B."/>
            <person name="Rensing S.A."/>
            <person name="Ritter A."/>
            <person name="Rousvoal S."/>
            <person name="Samanta M."/>
            <person name="Samson G."/>
            <person name="Schroeder D.C."/>
            <person name="Segurens B."/>
            <person name="Strittmatter M."/>
            <person name="Tonon T."/>
            <person name="Tregear J.W."/>
            <person name="Valentin K."/>
            <person name="von Dassow P."/>
            <person name="Yamagishi T."/>
            <person name="Van de Peer Y."/>
            <person name="Wincker P."/>
        </authorList>
    </citation>
    <scope>NUCLEOTIDE SEQUENCE [LARGE SCALE GENOMIC DNA]</scope>
    <source>
        <strain evidence="4">Ec32 / CCAP1310/4</strain>
    </source>
</reference>
<accession>D7G1W6</accession>
<dbReference type="EMBL" id="FN648663">
    <property type="protein sequence ID" value="CBJ48692.1"/>
    <property type="molecule type" value="Genomic_DNA"/>
</dbReference>
<dbReference type="InParanoid" id="D7G1W6"/>
<feature type="compositionally biased region" description="Basic residues" evidence="1">
    <location>
        <begin position="85"/>
        <end position="101"/>
    </location>
</feature>
<dbReference type="EMBL" id="FN649743">
    <property type="protein sequence ID" value="CBJ48692.1"/>
    <property type="molecule type" value="Genomic_DNA"/>
</dbReference>
<feature type="region of interest" description="Disordered" evidence="1">
    <location>
        <begin position="29"/>
        <end position="49"/>
    </location>
</feature>
<sequence length="101" mass="11187">MKLSVFLVLLPSVSAFVSPRPVVLNNHLQRQQQQQRSSTPTAVGAWKQANGEGPWSVATLWRDVVGSAMNKAKVDSTARKPTTNSRKKGWSKKKSSLWRGN</sequence>
<organism evidence="3 4">
    <name type="scientific">Ectocarpus siliculosus</name>
    <name type="common">Brown alga</name>
    <name type="synonym">Conferva siliculosa</name>
    <dbReference type="NCBI Taxonomy" id="2880"/>
    <lineage>
        <taxon>Eukaryota</taxon>
        <taxon>Sar</taxon>
        <taxon>Stramenopiles</taxon>
        <taxon>Ochrophyta</taxon>
        <taxon>PX clade</taxon>
        <taxon>Phaeophyceae</taxon>
        <taxon>Ectocarpales</taxon>
        <taxon>Ectocarpaceae</taxon>
        <taxon>Ectocarpus</taxon>
    </lineage>
</organism>
<feature type="region of interest" description="Disordered" evidence="1">
    <location>
        <begin position="70"/>
        <end position="101"/>
    </location>
</feature>
<keyword evidence="4" id="KW-1185">Reference proteome</keyword>
<evidence type="ECO:0000256" key="1">
    <source>
        <dbReference type="SAM" id="MobiDB-lite"/>
    </source>
</evidence>
<evidence type="ECO:0000256" key="2">
    <source>
        <dbReference type="SAM" id="SignalP"/>
    </source>
</evidence>
<feature type="chain" id="PRO_5012745484" evidence="2">
    <location>
        <begin position="16"/>
        <end position="101"/>
    </location>
</feature>
<gene>
    <name evidence="3" type="ORF">Esi_0046_0076</name>
</gene>
<feature type="signal peptide" evidence="2">
    <location>
        <begin position="1"/>
        <end position="15"/>
    </location>
</feature>
<evidence type="ECO:0000313" key="4">
    <source>
        <dbReference type="Proteomes" id="UP000002630"/>
    </source>
</evidence>